<evidence type="ECO:0000256" key="2">
    <source>
        <dbReference type="ARBA" id="ARBA00001946"/>
    </source>
</evidence>
<comment type="cofactor">
    <cofactor evidence="2 10">
        <name>Mg(2+)</name>
        <dbReference type="ChEBI" id="CHEBI:18420"/>
    </cofactor>
</comment>
<comment type="function">
    <text evidence="10">Specifically catalyzes the dephosphorylation of 2-phosphoglycolate. Is involved in the dissimilation of the intracellular 2-phosphoglycolate formed during the DNA repair of 3'-phosphoglycolate ends, a major class of DNA lesions induced by oxidative stress.</text>
</comment>
<dbReference type="SFLD" id="SFLDS00003">
    <property type="entry name" value="Haloacid_Dehalogenase"/>
    <property type="match status" value="1"/>
</dbReference>
<dbReference type="PANTHER" id="PTHR43434:SF1">
    <property type="entry name" value="PHOSPHOGLYCOLATE PHOSPHATASE"/>
    <property type="match status" value="1"/>
</dbReference>
<dbReference type="NCBIfam" id="TIGR01449">
    <property type="entry name" value="PGP_bact"/>
    <property type="match status" value="1"/>
</dbReference>
<evidence type="ECO:0000256" key="7">
    <source>
        <dbReference type="ARBA" id="ARBA00022801"/>
    </source>
</evidence>
<dbReference type="NCBIfam" id="NF009695">
    <property type="entry name" value="PRK13222.1-2"/>
    <property type="match status" value="1"/>
</dbReference>
<evidence type="ECO:0000313" key="12">
    <source>
        <dbReference type="Proteomes" id="UP000182769"/>
    </source>
</evidence>
<dbReference type="EC" id="3.1.3.18" evidence="5 10"/>
<proteinExistence type="inferred from homology"/>
<dbReference type="GO" id="GO:0046295">
    <property type="term" value="P:glycolate biosynthetic process"/>
    <property type="evidence" value="ECO:0007669"/>
    <property type="project" value="UniProtKB-UniRule"/>
</dbReference>
<dbReference type="GO" id="GO:0008967">
    <property type="term" value="F:phosphoglycolate phosphatase activity"/>
    <property type="evidence" value="ECO:0007669"/>
    <property type="project" value="UniProtKB-UniRule"/>
</dbReference>
<evidence type="ECO:0000256" key="9">
    <source>
        <dbReference type="ARBA" id="ARBA00023277"/>
    </source>
</evidence>
<dbReference type="PRINTS" id="PR00413">
    <property type="entry name" value="HADHALOGNASE"/>
</dbReference>
<comment type="catalytic activity">
    <reaction evidence="1 10">
        <text>2-phosphoglycolate + H2O = glycolate + phosphate</text>
        <dbReference type="Rhea" id="RHEA:14369"/>
        <dbReference type="ChEBI" id="CHEBI:15377"/>
        <dbReference type="ChEBI" id="CHEBI:29805"/>
        <dbReference type="ChEBI" id="CHEBI:43474"/>
        <dbReference type="ChEBI" id="CHEBI:58033"/>
        <dbReference type="EC" id="3.1.3.18"/>
    </reaction>
</comment>
<dbReference type="GO" id="GO:0046872">
    <property type="term" value="F:metal ion binding"/>
    <property type="evidence" value="ECO:0007669"/>
    <property type="project" value="UniProtKB-KW"/>
</dbReference>
<sequence>MRLEDKRVLLFDLDGTLVDSAPDLAAAVNQTLEHLGREPFPEATVRNWVGNGALALISRGLSGSKEIDPNLPQALVDQALAAFLEFYAAGVCKQTVLYPEVKETLLALKERGYRLAIITNKPEKFIEPMLEGLGLSGVFEFSLGGDSLPERKPNPLPLFTACAMMNAEIADCVMIGDSKNDILAAKAAKMDSIGVSYGYNYDEDLGIYEPNYLFDHFNELLSVLDDLKTLA</sequence>
<keyword evidence="6 10" id="KW-0479">Metal-binding</keyword>
<dbReference type="InterPro" id="IPR050155">
    <property type="entry name" value="HAD-like_hydrolase_sf"/>
</dbReference>
<evidence type="ECO:0000256" key="1">
    <source>
        <dbReference type="ARBA" id="ARBA00000830"/>
    </source>
</evidence>
<feature type="binding site" evidence="10">
    <location>
        <position position="177"/>
    </location>
    <ligand>
        <name>Mg(2+)</name>
        <dbReference type="ChEBI" id="CHEBI:18420"/>
    </ligand>
</feature>
<dbReference type="UniPathway" id="UPA00865">
    <property type="reaction ID" value="UER00834"/>
</dbReference>
<dbReference type="STRING" id="1137284.GCA_001418205_02788"/>
<dbReference type="HAMAP" id="MF_00495">
    <property type="entry name" value="GPH_hydrolase_bact"/>
    <property type="match status" value="1"/>
</dbReference>
<dbReference type="NCBIfam" id="TIGR01549">
    <property type="entry name" value="HAD-SF-IA-v1"/>
    <property type="match status" value="1"/>
</dbReference>
<evidence type="ECO:0000256" key="8">
    <source>
        <dbReference type="ARBA" id="ARBA00022842"/>
    </source>
</evidence>
<dbReference type="AlphaFoldDB" id="A0A0K6IPX5"/>
<evidence type="ECO:0000313" key="11">
    <source>
        <dbReference type="EMBL" id="CUB05138.1"/>
    </source>
</evidence>
<dbReference type="InterPro" id="IPR023214">
    <property type="entry name" value="HAD_sf"/>
</dbReference>
<accession>A0A0K6IPX5</accession>
<dbReference type="RefSeq" id="WP_055463851.1">
    <property type="nucleotide sequence ID" value="NZ_CYHG01000009.1"/>
</dbReference>
<dbReference type="CDD" id="cd16417">
    <property type="entry name" value="HAD_PGPase"/>
    <property type="match status" value="1"/>
</dbReference>
<keyword evidence="8 10" id="KW-0460">Magnesium</keyword>
<keyword evidence="7 10" id="KW-0378">Hydrolase</keyword>
<feature type="binding site" evidence="10">
    <location>
        <position position="14"/>
    </location>
    <ligand>
        <name>Mg(2+)</name>
        <dbReference type="ChEBI" id="CHEBI:18420"/>
    </ligand>
</feature>
<keyword evidence="9 10" id="KW-0119">Carbohydrate metabolism</keyword>
<organism evidence="11 12">
    <name type="scientific">Marinomonas fungiae</name>
    <dbReference type="NCBI Taxonomy" id="1137284"/>
    <lineage>
        <taxon>Bacteria</taxon>
        <taxon>Pseudomonadati</taxon>
        <taxon>Pseudomonadota</taxon>
        <taxon>Gammaproteobacteria</taxon>
        <taxon>Oceanospirillales</taxon>
        <taxon>Oceanospirillaceae</taxon>
        <taxon>Marinomonas</taxon>
    </lineage>
</organism>
<dbReference type="SFLD" id="SFLDG01135">
    <property type="entry name" value="C1.5.6:_HAD__Beta-PGM__Phospha"/>
    <property type="match status" value="1"/>
</dbReference>
<keyword evidence="12" id="KW-1185">Reference proteome</keyword>
<dbReference type="Gene3D" id="1.10.150.240">
    <property type="entry name" value="Putative phosphatase, domain 2"/>
    <property type="match status" value="1"/>
</dbReference>
<evidence type="ECO:0000256" key="6">
    <source>
        <dbReference type="ARBA" id="ARBA00022723"/>
    </source>
</evidence>
<evidence type="ECO:0000256" key="3">
    <source>
        <dbReference type="ARBA" id="ARBA00004818"/>
    </source>
</evidence>
<evidence type="ECO:0000256" key="4">
    <source>
        <dbReference type="ARBA" id="ARBA00006171"/>
    </source>
</evidence>
<dbReference type="EMBL" id="CYHG01000009">
    <property type="protein sequence ID" value="CUB05138.1"/>
    <property type="molecule type" value="Genomic_DNA"/>
</dbReference>
<dbReference type="GO" id="GO:0005829">
    <property type="term" value="C:cytosol"/>
    <property type="evidence" value="ECO:0007669"/>
    <property type="project" value="TreeGrafter"/>
</dbReference>
<dbReference type="PANTHER" id="PTHR43434">
    <property type="entry name" value="PHOSPHOGLYCOLATE PHOSPHATASE"/>
    <property type="match status" value="1"/>
</dbReference>
<feature type="active site" description="Nucleophile" evidence="10">
    <location>
        <position position="12"/>
    </location>
</feature>
<evidence type="ECO:0000256" key="10">
    <source>
        <dbReference type="HAMAP-Rule" id="MF_00495"/>
    </source>
</evidence>
<dbReference type="GO" id="GO:0005975">
    <property type="term" value="P:carbohydrate metabolic process"/>
    <property type="evidence" value="ECO:0007669"/>
    <property type="project" value="InterPro"/>
</dbReference>
<comment type="similarity">
    <text evidence="4 10">Belongs to the HAD-like hydrolase superfamily. CbbY/CbbZ/Gph/YieH family.</text>
</comment>
<name>A0A0K6IPX5_9GAMM</name>
<dbReference type="FunFam" id="3.40.50.1000:FF:000022">
    <property type="entry name" value="Phosphoglycolate phosphatase"/>
    <property type="match status" value="1"/>
</dbReference>
<dbReference type="OrthoDB" id="9776368at2"/>
<dbReference type="InterPro" id="IPR041492">
    <property type="entry name" value="HAD_2"/>
</dbReference>
<dbReference type="InterPro" id="IPR037512">
    <property type="entry name" value="PGPase_prok"/>
</dbReference>
<gene>
    <name evidence="11" type="ORF">Ga0061065_10982</name>
</gene>
<dbReference type="SUPFAM" id="SSF56784">
    <property type="entry name" value="HAD-like"/>
    <property type="match status" value="1"/>
</dbReference>
<dbReference type="InterPro" id="IPR023198">
    <property type="entry name" value="PGP-like_dom2"/>
</dbReference>
<feature type="binding site" evidence="10">
    <location>
        <position position="12"/>
    </location>
    <ligand>
        <name>Mg(2+)</name>
        <dbReference type="ChEBI" id="CHEBI:18420"/>
    </ligand>
</feature>
<evidence type="ECO:0000256" key="5">
    <source>
        <dbReference type="ARBA" id="ARBA00013078"/>
    </source>
</evidence>
<dbReference type="Proteomes" id="UP000182769">
    <property type="component" value="Unassembled WGS sequence"/>
</dbReference>
<dbReference type="Gene3D" id="3.40.50.1000">
    <property type="entry name" value="HAD superfamily/HAD-like"/>
    <property type="match status" value="1"/>
</dbReference>
<dbReference type="GO" id="GO:0006281">
    <property type="term" value="P:DNA repair"/>
    <property type="evidence" value="ECO:0007669"/>
    <property type="project" value="TreeGrafter"/>
</dbReference>
<dbReference type="SFLD" id="SFLDG01129">
    <property type="entry name" value="C1.5:_HAD__Beta-PGM__Phosphata"/>
    <property type="match status" value="1"/>
</dbReference>
<dbReference type="InterPro" id="IPR036412">
    <property type="entry name" value="HAD-like_sf"/>
</dbReference>
<reference evidence="12" key="1">
    <citation type="submission" date="2015-08" db="EMBL/GenBank/DDBJ databases">
        <authorList>
            <person name="Varghese N."/>
        </authorList>
    </citation>
    <scope>NUCLEOTIDE SEQUENCE [LARGE SCALE GENOMIC DNA]</scope>
    <source>
        <strain evidence="12">JCM 18476</strain>
    </source>
</reference>
<comment type="pathway">
    <text evidence="3 10">Organic acid metabolism; glycolate biosynthesis; glycolate from 2-phosphoglycolate: step 1/1.</text>
</comment>
<dbReference type="Pfam" id="PF13419">
    <property type="entry name" value="HAD_2"/>
    <property type="match status" value="1"/>
</dbReference>
<protein>
    <recommendedName>
        <fullName evidence="5 10">Phosphoglycolate phosphatase</fullName>
        <shortName evidence="10">PGP</shortName>
        <shortName evidence="10">PGPase</shortName>
        <ecNumber evidence="5 10">3.1.3.18</ecNumber>
    </recommendedName>
</protein>
<dbReference type="InterPro" id="IPR006439">
    <property type="entry name" value="HAD-SF_hydro_IA"/>
</dbReference>